<evidence type="ECO:0000313" key="4">
    <source>
        <dbReference type="Proteomes" id="UP000054099"/>
    </source>
</evidence>
<dbReference type="AlphaFoldDB" id="A0A0V8JBQ6"/>
<gene>
    <name evidence="3" type="ORF">AS030_03485</name>
</gene>
<protein>
    <submittedName>
        <fullName evidence="3">Acetyltransferase</fullName>
    </submittedName>
</protein>
<dbReference type="InterPro" id="IPR050769">
    <property type="entry name" value="NAT_camello-type"/>
</dbReference>
<organism evidence="3 4">
    <name type="scientific">Fictibacillus enclensis</name>
    <dbReference type="NCBI Taxonomy" id="1017270"/>
    <lineage>
        <taxon>Bacteria</taxon>
        <taxon>Bacillati</taxon>
        <taxon>Bacillota</taxon>
        <taxon>Bacilli</taxon>
        <taxon>Bacillales</taxon>
        <taxon>Fictibacillaceae</taxon>
        <taxon>Fictibacillus</taxon>
    </lineage>
</organism>
<dbReference type="Pfam" id="PF00583">
    <property type="entry name" value="Acetyltransf_1"/>
    <property type="match status" value="1"/>
</dbReference>
<reference evidence="3 4" key="1">
    <citation type="journal article" date="2014" name="Antonie Van Leeuwenhoek">
        <title>Fictibacillus enclensis sp. nov., isolated from marine sediment.</title>
        <authorList>
            <person name="Dastager S.G."/>
            <person name="Mawlankar R."/>
            <person name="Srinivasan K."/>
            <person name="Tang S.K."/>
            <person name="Lee J.C."/>
            <person name="Ramana V.V."/>
            <person name="Shouche Y.S."/>
        </authorList>
    </citation>
    <scope>NUCLEOTIDE SEQUENCE [LARGE SCALE GENOMIC DNA]</scope>
    <source>
        <strain evidence="3 4">NIO-1003</strain>
    </source>
</reference>
<dbReference type="GO" id="GO:0008080">
    <property type="term" value="F:N-acetyltransferase activity"/>
    <property type="evidence" value="ECO:0007669"/>
    <property type="project" value="InterPro"/>
</dbReference>
<comment type="caution">
    <text evidence="3">The sequence shown here is derived from an EMBL/GenBank/DDBJ whole genome shotgun (WGS) entry which is preliminary data.</text>
</comment>
<dbReference type="Gene3D" id="3.40.630.30">
    <property type="match status" value="1"/>
</dbReference>
<keyword evidence="4" id="KW-1185">Reference proteome</keyword>
<dbReference type="SUPFAM" id="SSF55729">
    <property type="entry name" value="Acyl-CoA N-acyltransferases (Nat)"/>
    <property type="match status" value="1"/>
</dbReference>
<feature type="domain" description="N-acetyltransferase" evidence="2">
    <location>
        <begin position="1"/>
        <end position="167"/>
    </location>
</feature>
<accession>A0A0V8JBQ6</accession>
<proteinExistence type="predicted"/>
<dbReference type="PANTHER" id="PTHR13947:SF37">
    <property type="entry name" value="LD18367P"/>
    <property type="match status" value="1"/>
</dbReference>
<dbReference type="InterPro" id="IPR000182">
    <property type="entry name" value="GNAT_dom"/>
</dbReference>
<dbReference type="EMBL" id="LNQN01000001">
    <property type="protein sequence ID" value="KSU84614.1"/>
    <property type="molecule type" value="Genomic_DNA"/>
</dbReference>
<dbReference type="PANTHER" id="PTHR13947">
    <property type="entry name" value="GNAT FAMILY N-ACETYLTRANSFERASE"/>
    <property type="match status" value="1"/>
</dbReference>
<dbReference type="PROSITE" id="PS51186">
    <property type="entry name" value="GNAT"/>
    <property type="match status" value="1"/>
</dbReference>
<sequence>MKVRLLTASDAEEYWKLRLEALMFSPEAFASSYEDAVKRKNAIEQVKENFKAEGSYTFGAFTDDVMIGMVTLVQESYKKMSHKANIFAMYVTSRSRGQGTGKALMHAAISKANEIEGVEKLNLTVVSSNDKAKKLYERLGFTAYGTETRALQVDGVFYNEDHMELFV</sequence>
<dbReference type="CDD" id="cd04301">
    <property type="entry name" value="NAT_SF"/>
    <property type="match status" value="1"/>
</dbReference>
<dbReference type="InterPro" id="IPR016181">
    <property type="entry name" value="Acyl_CoA_acyltransferase"/>
</dbReference>
<evidence type="ECO:0000256" key="1">
    <source>
        <dbReference type="ARBA" id="ARBA00022679"/>
    </source>
</evidence>
<name>A0A0V8JBQ6_9BACL</name>
<evidence type="ECO:0000259" key="2">
    <source>
        <dbReference type="PROSITE" id="PS51186"/>
    </source>
</evidence>
<dbReference type="OrthoDB" id="9799092at2"/>
<evidence type="ECO:0000313" key="3">
    <source>
        <dbReference type="EMBL" id="KSU84614.1"/>
    </source>
</evidence>
<dbReference type="Proteomes" id="UP000054099">
    <property type="component" value="Unassembled WGS sequence"/>
</dbReference>
<keyword evidence="1 3" id="KW-0808">Transferase</keyword>